<name>A0A6H9FYH2_MICAE</name>
<keyword evidence="1" id="KW-0472">Membrane</keyword>
<dbReference type="EMBL" id="BJCH01000098">
    <property type="protein sequence ID" value="GCL48258.1"/>
    <property type="molecule type" value="Genomic_DNA"/>
</dbReference>
<protein>
    <submittedName>
        <fullName evidence="2">Uncharacterized protein</fullName>
    </submittedName>
</protein>
<evidence type="ECO:0000256" key="1">
    <source>
        <dbReference type="SAM" id="Phobius"/>
    </source>
</evidence>
<gene>
    <name evidence="2" type="ORF">NIES3787_39740</name>
</gene>
<keyword evidence="1" id="KW-1133">Transmembrane helix</keyword>
<evidence type="ECO:0000313" key="2">
    <source>
        <dbReference type="EMBL" id="GCL48258.1"/>
    </source>
</evidence>
<feature type="transmembrane region" description="Helical" evidence="1">
    <location>
        <begin position="85"/>
        <end position="102"/>
    </location>
</feature>
<accession>A0A6H9FYH2</accession>
<sequence>MTTKNKIALLFISLGLVTGIALSFLLHVEKLAIAIAGPAALMATGLTQWSSTNEKHKNKIALIFITSGLAVGIALSFALHVEKLAIAMGGPAALMGAGLAQWSSTNGK</sequence>
<organism evidence="2 3">
    <name type="scientific">Microcystis aeruginosa NIES-3787</name>
    <dbReference type="NCBI Taxonomy" id="2517782"/>
    <lineage>
        <taxon>Bacteria</taxon>
        <taxon>Bacillati</taxon>
        <taxon>Cyanobacteriota</taxon>
        <taxon>Cyanophyceae</taxon>
        <taxon>Oscillatoriophycideae</taxon>
        <taxon>Chroococcales</taxon>
        <taxon>Microcystaceae</taxon>
        <taxon>Microcystis</taxon>
    </lineage>
</organism>
<feature type="transmembrane region" description="Helical" evidence="1">
    <location>
        <begin position="61"/>
        <end position="79"/>
    </location>
</feature>
<dbReference type="RefSeq" id="WP_159250651.1">
    <property type="nucleotide sequence ID" value="NZ_BJCH01000098.1"/>
</dbReference>
<comment type="caution">
    <text evidence="2">The sequence shown here is derived from an EMBL/GenBank/DDBJ whole genome shotgun (WGS) entry which is preliminary data.</text>
</comment>
<keyword evidence="1" id="KW-0812">Transmembrane</keyword>
<proteinExistence type="predicted"/>
<dbReference type="AlphaFoldDB" id="A0A6H9FYH2"/>
<reference evidence="2 3" key="1">
    <citation type="submission" date="2019-02" db="EMBL/GenBank/DDBJ databases">
        <title>Draft genome sequence of Arthrospira platensis NIES-3787.</title>
        <authorList>
            <person name="Yamaguchi H."/>
            <person name="Suzuki S."/>
            <person name="Kawachi M."/>
        </authorList>
    </citation>
    <scope>NUCLEOTIDE SEQUENCE [LARGE SCALE GENOMIC DNA]</scope>
    <source>
        <strain evidence="2 3">NIES-3787</strain>
    </source>
</reference>
<dbReference type="Proteomes" id="UP000438874">
    <property type="component" value="Unassembled WGS sequence"/>
</dbReference>
<evidence type="ECO:0000313" key="3">
    <source>
        <dbReference type="Proteomes" id="UP000438874"/>
    </source>
</evidence>
<feature type="transmembrane region" description="Helical" evidence="1">
    <location>
        <begin position="31"/>
        <end position="49"/>
    </location>
</feature>
<feature type="transmembrane region" description="Helical" evidence="1">
    <location>
        <begin position="7"/>
        <end position="25"/>
    </location>
</feature>